<dbReference type="Gene3D" id="3.80.10.10">
    <property type="entry name" value="Ribonuclease Inhibitor"/>
    <property type="match status" value="1"/>
</dbReference>
<dbReference type="CDD" id="cd21205">
    <property type="entry name" value="CH_LRCH"/>
    <property type="match status" value="1"/>
</dbReference>
<dbReference type="InterPro" id="IPR003591">
    <property type="entry name" value="Leu-rich_rpt_typical-subtyp"/>
</dbReference>
<dbReference type="EMBL" id="JARGDH010000003">
    <property type="protein sequence ID" value="KAL0274086.1"/>
    <property type="molecule type" value="Genomic_DNA"/>
</dbReference>
<feature type="compositionally biased region" description="Basic and acidic residues" evidence="3">
    <location>
        <begin position="271"/>
        <end position="287"/>
    </location>
</feature>
<feature type="region of interest" description="Disordered" evidence="3">
    <location>
        <begin position="448"/>
        <end position="538"/>
    </location>
</feature>
<sequence length="684" mass="76662">MWGVRWYFSNGCLYFFLFFLFPDLSKNKFWELPSEVLEFLFVEKLHLYHNGLRSLPDGLGSLKSLKFLDLSRNQLCTLPSGLSQLEYLEVLLVANNKLVALPNDIGNMKSLMELDASCNEITQLPRSLGQLKCLRALDLRKNLLIELPIELTYLKLTLLDMSENRITTLPIELRLMTSLEQLKINGNPLVSPPATLCMRGRVHIFKFLETQVLKTEKKRTGTLEDARRPQRKSEIGFPNSLGSEMRSKRRTVDSGYSTSDGMDLKWAQDFNSHRNGDDNASKIKSKSENIPITNGDLIDGVNGTSSCCSTPSTISPGELINNEDDSVSRNSILQDQIEAKRLMRIQANDRASSLSKGKENSRFNKVTNGEATTAPADSSPVNGNTNSDEKKSLEHIQTYREYKEALRLQRAQSDVYRSRLPGEGYHSTLSPTSYENLKLDDELKANQYNESQQNNKKPIQKVIPSRNTNYTNSYTNGDSSHIPSYIKPSSPVKTSAATVTSGVSRPSYSSYQNSGSGASRLRMNSGSPRPLKWNNDIPPDKLSFTMRREFEKAKEEAELIEQLRNHIETRLKMSLPEDIGPALMDGVVLCHLANHVRPRSVASIHVPSPAVHGSDSIQTPKLTMARCRRNVDNFLDACRKIGVEENLICCASDILEGRGLVQVSITVAELLRFHTPRSPAHSVP</sequence>
<dbReference type="InterPro" id="IPR055414">
    <property type="entry name" value="LRR_R13L4/SHOC2-like"/>
</dbReference>
<feature type="domain" description="Calponin-homology (CH)" evidence="5">
    <location>
        <begin position="553"/>
        <end position="674"/>
    </location>
</feature>
<dbReference type="InterPro" id="IPR001611">
    <property type="entry name" value="Leu-rich_rpt"/>
</dbReference>
<dbReference type="AlphaFoldDB" id="A0AAW2HWU9"/>
<evidence type="ECO:0000259" key="5">
    <source>
        <dbReference type="PROSITE" id="PS50021"/>
    </source>
</evidence>
<dbReference type="SMART" id="SM00369">
    <property type="entry name" value="LRR_TYP"/>
    <property type="match status" value="5"/>
</dbReference>
<evidence type="ECO:0000313" key="6">
    <source>
        <dbReference type="EMBL" id="KAL0274086.1"/>
    </source>
</evidence>
<dbReference type="InterPro" id="IPR036872">
    <property type="entry name" value="CH_dom_sf"/>
</dbReference>
<feature type="region of interest" description="Disordered" evidence="3">
    <location>
        <begin position="349"/>
        <end position="392"/>
    </location>
</feature>
<dbReference type="SUPFAM" id="SSF52058">
    <property type="entry name" value="L domain-like"/>
    <property type="match status" value="1"/>
</dbReference>
<dbReference type="InterPro" id="IPR001715">
    <property type="entry name" value="CH_dom"/>
</dbReference>
<keyword evidence="4" id="KW-1133">Transmembrane helix</keyword>
<proteinExistence type="predicted"/>
<keyword evidence="2" id="KW-0677">Repeat</keyword>
<dbReference type="SUPFAM" id="SSF47576">
    <property type="entry name" value="Calponin-homology domain, CH-domain"/>
    <property type="match status" value="1"/>
</dbReference>
<feature type="region of interest" description="Disordered" evidence="3">
    <location>
        <begin position="218"/>
        <end position="259"/>
    </location>
</feature>
<keyword evidence="1" id="KW-0433">Leucine-rich repeat</keyword>
<dbReference type="PANTHER" id="PTHR48051:SF21">
    <property type="entry name" value="CALPONIN-HOMOLOGY (CH) DOMAIN-CONTAINING PROTEIN"/>
    <property type="match status" value="1"/>
</dbReference>
<dbReference type="InterPro" id="IPR032675">
    <property type="entry name" value="LRR_dom_sf"/>
</dbReference>
<evidence type="ECO:0000256" key="1">
    <source>
        <dbReference type="ARBA" id="ARBA00022614"/>
    </source>
</evidence>
<dbReference type="PROSITE" id="PS50021">
    <property type="entry name" value="CH"/>
    <property type="match status" value="1"/>
</dbReference>
<dbReference type="GO" id="GO:0005737">
    <property type="term" value="C:cytoplasm"/>
    <property type="evidence" value="ECO:0007669"/>
    <property type="project" value="TreeGrafter"/>
</dbReference>
<accession>A0AAW2HWU9</accession>
<feature type="region of interest" description="Disordered" evidence="3">
    <location>
        <begin position="269"/>
        <end position="288"/>
    </location>
</feature>
<evidence type="ECO:0000256" key="3">
    <source>
        <dbReference type="SAM" id="MobiDB-lite"/>
    </source>
</evidence>
<dbReference type="Pfam" id="PF23598">
    <property type="entry name" value="LRR_14"/>
    <property type="match status" value="1"/>
</dbReference>
<dbReference type="Gene3D" id="1.10.418.10">
    <property type="entry name" value="Calponin-like domain"/>
    <property type="match status" value="1"/>
</dbReference>
<gene>
    <name evidence="6" type="ORF">PYX00_006603</name>
</gene>
<name>A0AAW2HWU9_9NEOP</name>
<organism evidence="6">
    <name type="scientific">Menopon gallinae</name>
    <name type="common">poultry shaft louse</name>
    <dbReference type="NCBI Taxonomy" id="328185"/>
    <lineage>
        <taxon>Eukaryota</taxon>
        <taxon>Metazoa</taxon>
        <taxon>Ecdysozoa</taxon>
        <taxon>Arthropoda</taxon>
        <taxon>Hexapoda</taxon>
        <taxon>Insecta</taxon>
        <taxon>Pterygota</taxon>
        <taxon>Neoptera</taxon>
        <taxon>Paraneoptera</taxon>
        <taxon>Psocodea</taxon>
        <taxon>Troctomorpha</taxon>
        <taxon>Phthiraptera</taxon>
        <taxon>Amblycera</taxon>
        <taxon>Menoponidae</taxon>
        <taxon>Menopon</taxon>
    </lineage>
</organism>
<feature type="compositionally biased region" description="Polar residues" evidence="3">
    <location>
        <begin position="448"/>
        <end position="457"/>
    </location>
</feature>
<keyword evidence="4" id="KW-0472">Membrane</keyword>
<evidence type="ECO:0000256" key="4">
    <source>
        <dbReference type="SAM" id="Phobius"/>
    </source>
</evidence>
<dbReference type="InterPro" id="IPR050216">
    <property type="entry name" value="LRR_domain-containing"/>
</dbReference>
<dbReference type="PANTHER" id="PTHR48051">
    <property type="match status" value="1"/>
</dbReference>
<reference evidence="6" key="1">
    <citation type="journal article" date="2024" name="Gigascience">
        <title>Chromosome-level genome of the poultry shaft louse Menopon gallinae provides insight into the host-switching and adaptive evolution of parasitic lice.</title>
        <authorList>
            <person name="Xu Y."/>
            <person name="Ma L."/>
            <person name="Liu S."/>
            <person name="Liang Y."/>
            <person name="Liu Q."/>
            <person name="He Z."/>
            <person name="Tian L."/>
            <person name="Duan Y."/>
            <person name="Cai W."/>
            <person name="Li H."/>
            <person name="Song F."/>
        </authorList>
    </citation>
    <scope>NUCLEOTIDE SEQUENCE</scope>
    <source>
        <strain evidence="6">Cailab_2023a</strain>
    </source>
</reference>
<evidence type="ECO:0000256" key="2">
    <source>
        <dbReference type="ARBA" id="ARBA00022737"/>
    </source>
</evidence>
<protein>
    <recommendedName>
        <fullName evidence="5">Calponin-homology (CH) domain-containing protein</fullName>
    </recommendedName>
</protein>
<feature type="compositionally biased region" description="Polar residues" evidence="3">
    <location>
        <begin position="491"/>
        <end position="527"/>
    </location>
</feature>
<dbReference type="Pfam" id="PF00307">
    <property type="entry name" value="CH"/>
    <property type="match status" value="1"/>
</dbReference>
<dbReference type="PROSITE" id="PS51450">
    <property type="entry name" value="LRR"/>
    <property type="match status" value="2"/>
</dbReference>
<feature type="compositionally biased region" description="Low complexity" evidence="3">
    <location>
        <begin position="467"/>
        <end position="476"/>
    </location>
</feature>
<keyword evidence="4" id="KW-0812">Transmembrane</keyword>
<feature type="transmembrane region" description="Helical" evidence="4">
    <location>
        <begin position="6"/>
        <end position="24"/>
    </location>
</feature>
<comment type="caution">
    <text evidence="6">The sequence shown here is derived from an EMBL/GenBank/DDBJ whole genome shotgun (WGS) entry which is preliminary data.</text>
</comment>
<feature type="compositionally biased region" description="Basic and acidic residues" evidence="3">
    <location>
        <begin position="218"/>
        <end position="234"/>
    </location>
</feature>
<feature type="compositionally biased region" description="Polar residues" evidence="3">
    <location>
        <begin position="363"/>
        <end position="386"/>
    </location>
</feature>
<dbReference type="SMART" id="SM00033">
    <property type="entry name" value="CH"/>
    <property type="match status" value="1"/>
</dbReference>